<dbReference type="EMBL" id="CP118711">
    <property type="protein sequence ID" value="WGK84462.1"/>
    <property type="molecule type" value="Genomic_DNA"/>
</dbReference>
<dbReference type="AlphaFoldDB" id="A0ABD7YHV1"/>
<feature type="chain" id="PRO_5044885768" evidence="1">
    <location>
        <begin position="20"/>
        <end position="149"/>
    </location>
</feature>
<feature type="signal peptide" evidence="1">
    <location>
        <begin position="1"/>
        <end position="19"/>
    </location>
</feature>
<proteinExistence type="predicted"/>
<organism evidence="2 3">
    <name type="scientific">Vibrio aestuarianus</name>
    <dbReference type="NCBI Taxonomy" id="28171"/>
    <lineage>
        <taxon>Bacteria</taxon>
        <taxon>Pseudomonadati</taxon>
        <taxon>Pseudomonadota</taxon>
        <taxon>Gammaproteobacteria</taxon>
        <taxon>Vibrionales</taxon>
        <taxon>Vibrionaceae</taxon>
        <taxon>Vibrio</taxon>
    </lineage>
</organism>
<name>A0ABD7YHV1_9VIBR</name>
<gene>
    <name evidence="2" type="ORF">PYE67_08600</name>
</gene>
<reference evidence="2 3" key="1">
    <citation type="submission" date="2022-02" db="EMBL/GenBank/DDBJ databases">
        <title>Emergence and expansion in Europe of a Vibrio aestuarianus clonal complex pathogenic for oysters.</title>
        <authorList>
            <person name="Mesnil A."/>
            <person name="Travers M.-A."/>
        </authorList>
    </citation>
    <scope>NUCLEOTIDE SEQUENCE [LARGE SCALE GENOMIC DNA]</scope>
    <source>
        <strain evidence="2 3">U17</strain>
    </source>
</reference>
<dbReference type="Proteomes" id="UP001241226">
    <property type="component" value="Chromosome 1"/>
</dbReference>
<evidence type="ECO:0000256" key="1">
    <source>
        <dbReference type="SAM" id="SignalP"/>
    </source>
</evidence>
<accession>A0ABD7YHV1</accession>
<dbReference type="RefSeq" id="WP_261926877.1">
    <property type="nucleotide sequence ID" value="NZ_CALYLG010000210.1"/>
</dbReference>
<evidence type="ECO:0000313" key="3">
    <source>
        <dbReference type="Proteomes" id="UP001241226"/>
    </source>
</evidence>
<protein>
    <submittedName>
        <fullName evidence="2">Uncharacterized protein</fullName>
    </submittedName>
</protein>
<keyword evidence="1" id="KW-0732">Signal</keyword>
<sequence>MKNIVALSLVLSSSFSAHAGLIEINEYFTLFTPEPYEKVYDAVENGLDINIIDVKIDGQTNIGYAILNSDDTQKYCDYRQKRSITISEHDLAYTTLLSNNDSVINYGWPFAYLPIAERFSAYFDGSGDMISGLRSLEPRYGLVVCRNKF</sequence>
<evidence type="ECO:0000313" key="2">
    <source>
        <dbReference type="EMBL" id="WGK84462.1"/>
    </source>
</evidence>